<keyword evidence="3" id="KW-1185">Reference proteome</keyword>
<name>A0A086TMK1_9FUNG</name>
<dbReference type="OrthoDB" id="2361875at2759"/>
<reference evidence="2 3" key="1">
    <citation type="submission" date="2011-02" db="EMBL/GenBank/DDBJ databases">
        <title>The Genome Sequence of Mortierella verticillata NRRL 6337.</title>
        <authorList>
            <consortium name="The Broad Institute Genome Sequencing Platform"/>
            <person name="Russ C."/>
            <person name="Cuomo C."/>
            <person name="Burger G."/>
            <person name="Gray M.W."/>
            <person name="Holland P.W.H."/>
            <person name="King N."/>
            <person name="Lang F.B.F."/>
            <person name="Roger A.J."/>
            <person name="Ruiz-Trillo I."/>
            <person name="Young S.K."/>
            <person name="Zeng Q."/>
            <person name="Gargeya S."/>
            <person name="Alvarado L."/>
            <person name="Berlin A."/>
            <person name="Chapman S.B."/>
            <person name="Chen Z."/>
            <person name="Freedman E."/>
            <person name="Gellesch M."/>
            <person name="Goldberg J."/>
            <person name="Griggs A."/>
            <person name="Gujja S."/>
            <person name="Heilman E."/>
            <person name="Heiman D."/>
            <person name="Howarth C."/>
            <person name="Mehta T."/>
            <person name="Neiman D."/>
            <person name="Pearson M."/>
            <person name="Roberts A."/>
            <person name="Saif S."/>
            <person name="Shea T."/>
            <person name="Shenoy N."/>
            <person name="Sisk P."/>
            <person name="Stolte C."/>
            <person name="Sykes S."/>
            <person name="White J."/>
            <person name="Yandava C."/>
            <person name="Haas B."/>
            <person name="Nusbaum C."/>
            <person name="Birren B."/>
        </authorList>
    </citation>
    <scope>NUCLEOTIDE SEQUENCE [LARGE SCALE GENOMIC DNA]</scope>
    <source>
        <strain evidence="2 3">NRRL 6337</strain>
    </source>
</reference>
<feature type="region of interest" description="Disordered" evidence="1">
    <location>
        <begin position="43"/>
        <end position="98"/>
    </location>
</feature>
<gene>
    <name evidence="2" type="ORF">MVEG_11213</name>
</gene>
<evidence type="ECO:0000313" key="2">
    <source>
        <dbReference type="EMBL" id="KFH63178.1"/>
    </source>
</evidence>
<protein>
    <submittedName>
        <fullName evidence="2">Uncharacterized protein</fullName>
    </submittedName>
</protein>
<dbReference type="Proteomes" id="UP000243308">
    <property type="component" value="Unassembled WGS sequence"/>
</dbReference>
<dbReference type="AlphaFoldDB" id="A0A086TMK1"/>
<dbReference type="EMBL" id="KN042429">
    <property type="protein sequence ID" value="KFH63178.1"/>
    <property type="molecule type" value="Genomic_DNA"/>
</dbReference>
<sequence length="994" mass="112368">MLQGDCSMDSGNTHSESAMMTSSIFISTGGRYESEQYPVLMEHPGPESPPFPAPPGPLELPMDMDHAELSRSRSPKRPLFDDDDHLRNHKHPMHASYRDDLNDGMSEWEEISPSEVVDLPGFKARDEGVEADLPAPEGSSLNYRRILSNKGLFDNPHSRLFIILSGSDPQEHRLHFLCEGVEGSDGSHEHDLRYLSDHEGYPLLRYLEFIKDYGEYVLHVMKAIEHKVCTMDPVYASRFQSGLEFIESRSIQQQAGDIEELSQDRLRHLQTFFDNKDPEHIGLHRIILPNNDARWVCAEHYHHSYNDTLAKVFNTIVEINSGTFDTRKGIVKISLKTPVLRKEFIESFRLVTNVYELHLRLPWNTPLLDLNQLQAGLEQSSVVSLHLAFIPPQSVAEDAMFAKAKANIVARIMCNRKLEKVSFSKLSHFLSSAAQVQGELTHLKVLALDTLDVSQENKKLTQEIYELARLLGKCTQLKEFYLESLGENVAFGTLSAIYDGIQSSVQKLQLTTLKISCGQDSEAVFNYSRTEHDESFTVDLVARSFEHQVFVQKFQPRIRKLRITSDVLATEKKQLNYLKLFVKGAISLSDLELSCPAGEFISTLQEVKRMFDLKIQGISREINRPESCSLRLTDSQKYDYPTEENYLYTPNFIKQDVDRNYLSESVSRQEKQQQEISIHLPKIAKQSFLKFAMGLVGASLGRHLRSFTMPPKLETSEIGLLDKAVQSGPGLDVFSLAISSVKDHESWTHISHITKKSQEKKTPSEVKVALDLECGTGPQTDFVRNHLPAITSLWCTSPNLETWFQSLDDPGKDLGRLTELLLVFQYPQMAIKGQLLTRGNVQYMARFLSRCVGLRQLHLIDYPLDPLAWDTILEAINFGALADISFAGSNFGAGQIYTFLKRISKQTAPMVVEQDMSLITSCASESVQSQGFLDKGKGLSSDVDMTPVVQESRKPAPLLSVTFSHLGMSETAKMELQHIVSHQPNLWHCNVRFQ</sequence>
<evidence type="ECO:0000313" key="3">
    <source>
        <dbReference type="Proteomes" id="UP000243308"/>
    </source>
</evidence>
<accession>A0A086TMK1</accession>
<proteinExistence type="predicted"/>
<feature type="compositionally biased region" description="Pro residues" evidence="1">
    <location>
        <begin position="46"/>
        <end position="58"/>
    </location>
</feature>
<organism evidence="2 3">
    <name type="scientific">Podila verticillata NRRL 6337</name>
    <dbReference type="NCBI Taxonomy" id="1069443"/>
    <lineage>
        <taxon>Eukaryota</taxon>
        <taxon>Fungi</taxon>
        <taxon>Fungi incertae sedis</taxon>
        <taxon>Mucoromycota</taxon>
        <taxon>Mortierellomycotina</taxon>
        <taxon>Mortierellomycetes</taxon>
        <taxon>Mortierellales</taxon>
        <taxon>Mortierellaceae</taxon>
        <taxon>Podila</taxon>
    </lineage>
</organism>
<evidence type="ECO:0000256" key="1">
    <source>
        <dbReference type="SAM" id="MobiDB-lite"/>
    </source>
</evidence>